<feature type="chain" id="PRO_5021876645" evidence="7">
    <location>
        <begin position="27"/>
        <end position="278"/>
    </location>
</feature>
<keyword evidence="2" id="KW-0479">Metal-binding</keyword>
<dbReference type="InterPro" id="IPR003154">
    <property type="entry name" value="S1/P1nuclease"/>
</dbReference>
<dbReference type="Gene3D" id="1.10.575.10">
    <property type="entry name" value="P1 Nuclease"/>
    <property type="match status" value="1"/>
</dbReference>
<dbReference type="GO" id="GO:0003676">
    <property type="term" value="F:nucleic acid binding"/>
    <property type="evidence" value="ECO:0007669"/>
    <property type="project" value="InterPro"/>
</dbReference>
<dbReference type="GO" id="GO:0004519">
    <property type="term" value="F:endonuclease activity"/>
    <property type="evidence" value="ECO:0007669"/>
    <property type="project" value="UniProtKB-KW"/>
</dbReference>
<keyword evidence="9" id="KW-1185">Reference proteome</keyword>
<keyword evidence="3 8" id="KW-0255">Endonuclease</keyword>
<feature type="signal peptide" evidence="7">
    <location>
        <begin position="1"/>
        <end position="26"/>
    </location>
</feature>
<evidence type="ECO:0000256" key="7">
    <source>
        <dbReference type="SAM" id="SignalP"/>
    </source>
</evidence>
<evidence type="ECO:0000256" key="6">
    <source>
        <dbReference type="ARBA" id="ARBA00023180"/>
    </source>
</evidence>
<evidence type="ECO:0000313" key="8">
    <source>
        <dbReference type="EMBL" id="GEM35814.1"/>
    </source>
</evidence>
<name>A0A511M574_9NOCA</name>
<evidence type="ECO:0000313" key="9">
    <source>
        <dbReference type="Proteomes" id="UP000321424"/>
    </source>
</evidence>
<reference evidence="8 9" key="1">
    <citation type="submission" date="2019-07" db="EMBL/GenBank/DDBJ databases">
        <title>Whole genome shotgun sequence of Nocardia ninae NBRC 108245.</title>
        <authorList>
            <person name="Hosoyama A."/>
            <person name="Uohara A."/>
            <person name="Ohji S."/>
            <person name="Ichikawa N."/>
        </authorList>
    </citation>
    <scope>NUCLEOTIDE SEQUENCE [LARGE SCALE GENOMIC DNA]</scope>
    <source>
        <strain evidence="8 9">NBRC 108245</strain>
    </source>
</reference>
<protein>
    <submittedName>
        <fullName evidence="8">Endonuclease</fullName>
    </submittedName>
</protein>
<dbReference type="OrthoDB" id="267579at2"/>
<dbReference type="SUPFAM" id="SSF48537">
    <property type="entry name" value="Phospholipase C/P1 nuclease"/>
    <property type="match status" value="1"/>
</dbReference>
<dbReference type="Proteomes" id="UP000321424">
    <property type="component" value="Unassembled WGS sequence"/>
</dbReference>
<evidence type="ECO:0000256" key="4">
    <source>
        <dbReference type="ARBA" id="ARBA00022801"/>
    </source>
</evidence>
<evidence type="ECO:0000256" key="2">
    <source>
        <dbReference type="ARBA" id="ARBA00022723"/>
    </source>
</evidence>
<dbReference type="GO" id="GO:0016788">
    <property type="term" value="F:hydrolase activity, acting on ester bonds"/>
    <property type="evidence" value="ECO:0007669"/>
    <property type="project" value="InterPro"/>
</dbReference>
<dbReference type="GO" id="GO:0046872">
    <property type="term" value="F:metal ion binding"/>
    <property type="evidence" value="ECO:0007669"/>
    <property type="project" value="UniProtKB-KW"/>
</dbReference>
<dbReference type="GO" id="GO:0006308">
    <property type="term" value="P:DNA catabolic process"/>
    <property type="evidence" value="ECO:0007669"/>
    <property type="project" value="InterPro"/>
</dbReference>
<keyword evidence="6" id="KW-0325">Glycoprotein</keyword>
<dbReference type="InterPro" id="IPR008947">
    <property type="entry name" value="PLipase_C/P1_nuclease_dom_sf"/>
</dbReference>
<evidence type="ECO:0000256" key="3">
    <source>
        <dbReference type="ARBA" id="ARBA00022759"/>
    </source>
</evidence>
<sequence>MFGRAAVASACALAAILLSVPPTATAWGVQGHNTTGAIADLRLTAAARDEVGRLLAGEPDPTLAGVANWADEVRANDPELGKISAPWHYVNIGENGCVYDPAVNGNNGQNVIEALRRQTATLADRSRPVAERGQALKFIVHFVGDIHQPMHAGYARDRGGNEVKVQYLGRSTNLHSVWDSRMLDTRHASDAEELQRLLALPAPDLPPTQPDTDPIRWAEDSCRVLATPGVYPASSTIGDEYTRQFLPIAETRLRRAGELLGRLVNAVLDPSVGTGSAG</sequence>
<accession>A0A511M574</accession>
<dbReference type="PANTHER" id="PTHR33146:SF26">
    <property type="entry name" value="ENDONUCLEASE 4"/>
    <property type="match status" value="1"/>
</dbReference>
<dbReference type="PANTHER" id="PTHR33146">
    <property type="entry name" value="ENDONUCLEASE 4"/>
    <property type="match status" value="1"/>
</dbReference>
<keyword evidence="5" id="KW-1015">Disulfide bond</keyword>
<dbReference type="RefSeq" id="WP_147128113.1">
    <property type="nucleotide sequence ID" value="NZ_BJXA01000001.1"/>
</dbReference>
<comment type="caution">
    <text evidence="8">The sequence shown here is derived from an EMBL/GenBank/DDBJ whole genome shotgun (WGS) entry which is preliminary data.</text>
</comment>
<dbReference type="CDD" id="cd11010">
    <property type="entry name" value="S1-P1_nuclease"/>
    <property type="match status" value="1"/>
</dbReference>
<proteinExistence type="predicted"/>
<dbReference type="EMBL" id="BJXA01000001">
    <property type="protein sequence ID" value="GEM35814.1"/>
    <property type="molecule type" value="Genomic_DNA"/>
</dbReference>
<keyword evidence="7" id="KW-0732">Signal</keyword>
<keyword evidence="4" id="KW-0378">Hydrolase</keyword>
<dbReference type="AlphaFoldDB" id="A0A511M574"/>
<dbReference type="Pfam" id="PF02265">
    <property type="entry name" value="S1-P1_nuclease"/>
    <property type="match status" value="1"/>
</dbReference>
<organism evidence="8 9">
    <name type="scientific">Nocardia ninae NBRC 108245</name>
    <dbReference type="NCBI Taxonomy" id="1210091"/>
    <lineage>
        <taxon>Bacteria</taxon>
        <taxon>Bacillati</taxon>
        <taxon>Actinomycetota</taxon>
        <taxon>Actinomycetes</taxon>
        <taxon>Mycobacteriales</taxon>
        <taxon>Nocardiaceae</taxon>
        <taxon>Nocardia</taxon>
    </lineage>
</organism>
<keyword evidence="1" id="KW-0540">Nuclease</keyword>
<evidence type="ECO:0000256" key="1">
    <source>
        <dbReference type="ARBA" id="ARBA00022722"/>
    </source>
</evidence>
<evidence type="ECO:0000256" key="5">
    <source>
        <dbReference type="ARBA" id="ARBA00023157"/>
    </source>
</evidence>
<gene>
    <name evidence="8" type="ORF">NN4_03330</name>
</gene>